<reference evidence="2" key="1">
    <citation type="journal article" date="2024" name="Gigascience">
        <title>Chromosome-level genome of the poultry shaft louse Menopon gallinae provides insight into the host-switching and adaptive evolution of parasitic lice.</title>
        <authorList>
            <person name="Xu Y."/>
            <person name="Ma L."/>
            <person name="Liu S."/>
            <person name="Liang Y."/>
            <person name="Liu Q."/>
            <person name="He Z."/>
            <person name="Tian L."/>
            <person name="Duan Y."/>
            <person name="Cai W."/>
            <person name="Li H."/>
            <person name="Song F."/>
        </authorList>
    </citation>
    <scope>NUCLEOTIDE SEQUENCE</scope>
    <source>
        <strain evidence="2">Cailab_2023a</strain>
    </source>
</reference>
<name>A0AAW2HBX0_9NEOP</name>
<keyword evidence="1" id="KW-0732">Signal</keyword>
<gene>
    <name evidence="2" type="ORF">PYX00_009523</name>
</gene>
<protein>
    <submittedName>
        <fullName evidence="2">Uncharacterized protein</fullName>
    </submittedName>
</protein>
<evidence type="ECO:0000256" key="1">
    <source>
        <dbReference type="SAM" id="SignalP"/>
    </source>
</evidence>
<sequence>MKFLVVLAFLAVAAAEETRVRRSAVFGYGGFGGSVKGVSAVVSGPSGVIHADTGAVASGAAGHGYVAAPAVVAAAAPAFVGAGYHTPTVYAGPAQTAGAIVSPGATLVGPSTDGRPGVVAANGYYGHGYGGYPYGSGPYHGGYYGNHGYLYG</sequence>
<feature type="signal peptide" evidence="1">
    <location>
        <begin position="1"/>
        <end position="15"/>
    </location>
</feature>
<proteinExistence type="predicted"/>
<dbReference type="AlphaFoldDB" id="A0AAW2HBX0"/>
<evidence type="ECO:0000313" key="2">
    <source>
        <dbReference type="EMBL" id="KAL0267175.1"/>
    </source>
</evidence>
<dbReference type="EMBL" id="JARGDH010000005">
    <property type="protein sequence ID" value="KAL0267175.1"/>
    <property type="molecule type" value="Genomic_DNA"/>
</dbReference>
<accession>A0AAW2HBX0</accession>
<feature type="chain" id="PRO_5043979961" evidence="1">
    <location>
        <begin position="16"/>
        <end position="152"/>
    </location>
</feature>
<comment type="caution">
    <text evidence="2">The sequence shown here is derived from an EMBL/GenBank/DDBJ whole genome shotgun (WGS) entry which is preliminary data.</text>
</comment>
<organism evidence="2">
    <name type="scientific">Menopon gallinae</name>
    <name type="common">poultry shaft louse</name>
    <dbReference type="NCBI Taxonomy" id="328185"/>
    <lineage>
        <taxon>Eukaryota</taxon>
        <taxon>Metazoa</taxon>
        <taxon>Ecdysozoa</taxon>
        <taxon>Arthropoda</taxon>
        <taxon>Hexapoda</taxon>
        <taxon>Insecta</taxon>
        <taxon>Pterygota</taxon>
        <taxon>Neoptera</taxon>
        <taxon>Paraneoptera</taxon>
        <taxon>Psocodea</taxon>
        <taxon>Troctomorpha</taxon>
        <taxon>Phthiraptera</taxon>
        <taxon>Amblycera</taxon>
        <taxon>Menoponidae</taxon>
        <taxon>Menopon</taxon>
    </lineage>
</organism>